<accession>A0A1W1UYD6</accession>
<dbReference type="PANTHER" id="PTHR43464">
    <property type="entry name" value="METHYLTRANSFERASE"/>
    <property type="match status" value="1"/>
</dbReference>
<evidence type="ECO:0000259" key="4">
    <source>
        <dbReference type="Pfam" id="PF13649"/>
    </source>
</evidence>
<evidence type="ECO:0000313" key="5">
    <source>
        <dbReference type="EMBL" id="SMB86086.1"/>
    </source>
</evidence>
<dbReference type="InterPro" id="IPR041698">
    <property type="entry name" value="Methyltransf_25"/>
</dbReference>
<dbReference type="STRING" id="695939.SAMN00790413_03679"/>
<evidence type="ECO:0000256" key="2">
    <source>
        <dbReference type="ARBA" id="ARBA00022679"/>
    </source>
</evidence>
<evidence type="ECO:0000313" key="6">
    <source>
        <dbReference type="Proteomes" id="UP000192582"/>
    </source>
</evidence>
<dbReference type="Gene3D" id="3.40.50.150">
    <property type="entry name" value="Vaccinia Virus protein VP39"/>
    <property type="match status" value="1"/>
</dbReference>
<feature type="domain" description="Methyltransferase" evidence="4">
    <location>
        <begin position="43"/>
        <end position="94"/>
    </location>
</feature>
<dbReference type="Proteomes" id="UP000192582">
    <property type="component" value="Unassembled WGS sequence"/>
</dbReference>
<gene>
    <name evidence="5" type="ORF">SAMN00790413_03679</name>
</gene>
<reference evidence="5 6" key="1">
    <citation type="submission" date="2017-04" db="EMBL/GenBank/DDBJ databases">
        <authorList>
            <person name="Afonso C.L."/>
            <person name="Miller P.J."/>
            <person name="Scott M.A."/>
            <person name="Spackman E."/>
            <person name="Goraichik I."/>
            <person name="Dimitrov K.M."/>
            <person name="Suarez D.L."/>
            <person name="Swayne D.E."/>
        </authorList>
    </citation>
    <scope>NUCLEOTIDE SEQUENCE [LARGE SCALE GENOMIC DNA]</scope>
    <source>
        <strain evidence="5 6">KR-140</strain>
    </source>
</reference>
<dbReference type="GO" id="GO:0032259">
    <property type="term" value="P:methylation"/>
    <property type="evidence" value="ECO:0007669"/>
    <property type="project" value="UniProtKB-KW"/>
</dbReference>
<dbReference type="GO" id="GO:0008168">
    <property type="term" value="F:methyltransferase activity"/>
    <property type="evidence" value="ECO:0007669"/>
    <property type="project" value="UniProtKB-KW"/>
</dbReference>
<keyword evidence="2" id="KW-0808">Transferase</keyword>
<keyword evidence="6" id="KW-1185">Reference proteome</keyword>
<evidence type="ECO:0000256" key="3">
    <source>
        <dbReference type="ARBA" id="ARBA00022691"/>
    </source>
</evidence>
<dbReference type="AlphaFoldDB" id="A0A1W1UYD6"/>
<organism evidence="5 6">
    <name type="scientific">Deinococcus hopiensis KR-140</name>
    <dbReference type="NCBI Taxonomy" id="695939"/>
    <lineage>
        <taxon>Bacteria</taxon>
        <taxon>Thermotogati</taxon>
        <taxon>Deinococcota</taxon>
        <taxon>Deinococci</taxon>
        <taxon>Deinococcales</taxon>
        <taxon>Deinococcaceae</taxon>
        <taxon>Deinococcus</taxon>
    </lineage>
</organism>
<keyword evidence="3" id="KW-0949">S-adenosyl-L-methionine</keyword>
<name>A0A1W1UYD6_9DEIO</name>
<evidence type="ECO:0000256" key="1">
    <source>
        <dbReference type="ARBA" id="ARBA00022603"/>
    </source>
</evidence>
<dbReference type="PANTHER" id="PTHR43464:SF19">
    <property type="entry name" value="UBIQUINONE BIOSYNTHESIS O-METHYLTRANSFERASE, MITOCHONDRIAL"/>
    <property type="match status" value="1"/>
</dbReference>
<dbReference type="EMBL" id="FWWU01000008">
    <property type="protein sequence ID" value="SMB86086.1"/>
    <property type="molecule type" value="Genomic_DNA"/>
</dbReference>
<dbReference type="InterPro" id="IPR029063">
    <property type="entry name" value="SAM-dependent_MTases_sf"/>
</dbReference>
<sequence>MDWTTGLFDLEYARTDLEHRSAQAQADVQVMRSLLRPEPHHAVLDLGCGLGRHTLALAREGFTQVTGLDFVPAYLERSREQAQRERIGVKFLLGSQPKCV</sequence>
<dbReference type="Pfam" id="PF13649">
    <property type="entry name" value="Methyltransf_25"/>
    <property type="match status" value="1"/>
</dbReference>
<dbReference type="SUPFAM" id="SSF53335">
    <property type="entry name" value="S-adenosyl-L-methionine-dependent methyltransferases"/>
    <property type="match status" value="1"/>
</dbReference>
<proteinExistence type="predicted"/>
<dbReference type="CDD" id="cd02440">
    <property type="entry name" value="AdoMet_MTases"/>
    <property type="match status" value="1"/>
</dbReference>
<keyword evidence="1 5" id="KW-0489">Methyltransferase</keyword>
<dbReference type="RefSeq" id="WP_170928619.1">
    <property type="nucleotide sequence ID" value="NZ_FWWU01000008.1"/>
</dbReference>
<protein>
    <submittedName>
        <fullName evidence="5">Methylase involved in ubiquinone/menaquinone biosynthesis</fullName>
    </submittedName>
</protein>
<keyword evidence="5" id="KW-0830">Ubiquinone</keyword>